<dbReference type="EMBL" id="AP018203">
    <property type="protein sequence ID" value="BAY57037.1"/>
    <property type="molecule type" value="Genomic_DNA"/>
</dbReference>
<dbReference type="InterPro" id="IPR050595">
    <property type="entry name" value="Bact_response_regulator"/>
</dbReference>
<dbReference type="PROSITE" id="PS50110">
    <property type="entry name" value="RESPONSE_REGULATORY"/>
    <property type="match status" value="1"/>
</dbReference>
<dbReference type="Gene3D" id="3.40.50.2300">
    <property type="match status" value="1"/>
</dbReference>
<keyword evidence="6" id="KW-1185">Reference proteome</keyword>
<feature type="domain" description="Response regulatory" evidence="4">
    <location>
        <begin position="3"/>
        <end position="119"/>
    </location>
</feature>
<dbReference type="Proteomes" id="UP000217895">
    <property type="component" value="Chromosome"/>
</dbReference>
<keyword evidence="2" id="KW-0902">Two-component regulatory system</keyword>
<evidence type="ECO:0000259" key="4">
    <source>
        <dbReference type="PROSITE" id="PS50110"/>
    </source>
</evidence>
<dbReference type="PANTHER" id="PTHR44591">
    <property type="entry name" value="STRESS RESPONSE REGULATOR PROTEIN 1"/>
    <property type="match status" value="1"/>
</dbReference>
<sequence>MSWVLVVDDSAVVRELISTELRHQGFDVAVANDGVDAISVIQKHPPDLVITDVVMPRMNGYELCRWIKSDPRSQNIPVMICSIKGEDFDRYWGMKQGADAYMIKPCPPAEMLSAIDYLLSRSATSN</sequence>
<evidence type="ECO:0000256" key="1">
    <source>
        <dbReference type="ARBA" id="ARBA00022553"/>
    </source>
</evidence>
<evidence type="ECO:0000313" key="5">
    <source>
        <dbReference type="EMBL" id="BAY57037.1"/>
    </source>
</evidence>
<accession>A0A1Z4JKC4</accession>
<dbReference type="GO" id="GO:0000160">
    <property type="term" value="P:phosphorelay signal transduction system"/>
    <property type="evidence" value="ECO:0007669"/>
    <property type="project" value="UniProtKB-KW"/>
</dbReference>
<dbReference type="InterPro" id="IPR011006">
    <property type="entry name" value="CheY-like_superfamily"/>
</dbReference>
<dbReference type="Pfam" id="PF00072">
    <property type="entry name" value="Response_reg"/>
    <property type="match status" value="1"/>
</dbReference>
<proteinExistence type="predicted"/>
<feature type="modified residue" description="4-aspartylphosphate" evidence="3">
    <location>
        <position position="52"/>
    </location>
</feature>
<evidence type="ECO:0000313" key="6">
    <source>
        <dbReference type="Proteomes" id="UP000217895"/>
    </source>
</evidence>
<dbReference type="InterPro" id="IPR001789">
    <property type="entry name" value="Sig_transdc_resp-reg_receiver"/>
</dbReference>
<evidence type="ECO:0000256" key="3">
    <source>
        <dbReference type="PROSITE-ProRule" id="PRU00169"/>
    </source>
</evidence>
<dbReference type="SUPFAM" id="SSF52172">
    <property type="entry name" value="CheY-like"/>
    <property type="match status" value="1"/>
</dbReference>
<dbReference type="PANTHER" id="PTHR44591:SF14">
    <property type="entry name" value="PROTEIN PILG"/>
    <property type="match status" value="1"/>
</dbReference>
<evidence type="ECO:0000256" key="2">
    <source>
        <dbReference type="ARBA" id="ARBA00023012"/>
    </source>
</evidence>
<name>A0A1Z4JKC4_LEPBY</name>
<dbReference type="SMART" id="SM00448">
    <property type="entry name" value="REC"/>
    <property type="match status" value="1"/>
</dbReference>
<dbReference type="CDD" id="cd17574">
    <property type="entry name" value="REC_OmpR"/>
    <property type="match status" value="1"/>
</dbReference>
<gene>
    <name evidence="5" type="ORF">NIES2135_39010</name>
</gene>
<keyword evidence="1 3" id="KW-0597">Phosphoprotein</keyword>
<protein>
    <submittedName>
        <fullName evidence="5">Response regulator receiver protein</fullName>
    </submittedName>
</protein>
<dbReference type="AlphaFoldDB" id="A0A1Z4JKC4"/>
<reference evidence="5 6" key="1">
    <citation type="submission" date="2017-06" db="EMBL/GenBank/DDBJ databases">
        <title>Genome sequencing of cyanobaciteial culture collection at National Institute for Environmental Studies (NIES).</title>
        <authorList>
            <person name="Hirose Y."/>
            <person name="Shimura Y."/>
            <person name="Fujisawa T."/>
            <person name="Nakamura Y."/>
            <person name="Kawachi M."/>
        </authorList>
    </citation>
    <scope>NUCLEOTIDE SEQUENCE [LARGE SCALE GENOMIC DNA]</scope>
    <source>
        <strain evidence="5 6">NIES-2135</strain>
    </source>
</reference>
<organism evidence="5 6">
    <name type="scientific">Leptolyngbya boryana NIES-2135</name>
    <dbReference type="NCBI Taxonomy" id="1973484"/>
    <lineage>
        <taxon>Bacteria</taxon>
        <taxon>Bacillati</taxon>
        <taxon>Cyanobacteriota</taxon>
        <taxon>Cyanophyceae</taxon>
        <taxon>Leptolyngbyales</taxon>
        <taxon>Leptolyngbyaceae</taxon>
        <taxon>Leptolyngbya group</taxon>
        <taxon>Leptolyngbya</taxon>
    </lineage>
</organism>